<dbReference type="RefSeq" id="WP_054297411.1">
    <property type="nucleotide sequence ID" value="NZ_CP012752.1"/>
</dbReference>
<evidence type="ECO:0000259" key="12">
    <source>
        <dbReference type="Pfam" id="PF11897"/>
    </source>
</evidence>
<dbReference type="Pfam" id="PF00343">
    <property type="entry name" value="Phosphorylase"/>
    <property type="match status" value="1"/>
</dbReference>
<dbReference type="PIRSF" id="PIRSF000460">
    <property type="entry name" value="Pprylas_GlgP"/>
    <property type="match status" value="1"/>
</dbReference>
<dbReference type="STRING" id="860235.AOZ06_45865"/>
<protein>
    <recommendedName>
        <fullName evidence="4">glycogen phosphorylase</fullName>
        <ecNumber evidence="4">2.4.1.1</ecNumber>
    </recommendedName>
</protein>
<feature type="modified residue" description="N6-(pyridoxal phosphate)lysine" evidence="11">
    <location>
        <position position="615"/>
    </location>
</feature>
<evidence type="ECO:0000256" key="8">
    <source>
        <dbReference type="ARBA" id="ARBA00022898"/>
    </source>
</evidence>
<dbReference type="EC" id="2.4.1.1" evidence="4"/>
<dbReference type="OrthoDB" id="9760804at2"/>
<keyword evidence="14" id="KW-1185">Reference proteome</keyword>
<dbReference type="InterPro" id="IPR011834">
    <property type="entry name" value="Agluc_phsphrylas"/>
</dbReference>
<evidence type="ECO:0000256" key="7">
    <source>
        <dbReference type="ARBA" id="ARBA00022679"/>
    </source>
</evidence>
<dbReference type="Gene3D" id="3.40.50.2000">
    <property type="entry name" value="Glycogen Phosphorylase B"/>
    <property type="match status" value="3"/>
</dbReference>
<dbReference type="KEGG" id="kphy:AOZ06_45865"/>
<evidence type="ECO:0000256" key="5">
    <source>
        <dbReference type="ARBA" id="ARBA00022533"/>
    </source>
</evidence>
<evidence type="ECO:0000256" key="4">
    <source>
        <dbReference type="ARBA" id="ARBA00012591"/>
    </source>
</evidence>
<feature type="domain" description="DUF3417" evidence="12">
    <location>
        <begin position="13"/>
        <end position="133"/>
    </location>
</feature>
<accession>A0A0N9IGA0</accession>
<comment type="similarity">
    <text evidence="3">Belongs to the glycogen phosphorylase family.</text>
</comment>
<evidence type="ECO:0000313" key="13">
    <source>
        <dbReference type="EMBL" id="ALG15565.1"/>
    </source>
</evidence>
<dbReference type="SUPFAM" id="SSF53756">
    <property type="entry name" value="UDP-Glycosyltransferase/glycogen phosphorylase"/>
    <property type="match status" value="1"/>
</dbReference>
<name>A0A0N9IGA0_9PSEU</name>
<evidence type="ECO:0000256" key="2">
    <source>
        <dbReference type="ARBA" id="ARBA00001933"/>
    </source>
</evidence>
<comment type="function">
    <text evidence="10">Phosphorylase is an important allosteric enzyme in carbohydrate metabolism. Enzymes from different sources differ in their regulatory mechanisms and in their natural substrates. However, all known phosphorylases share catalytic and structural properties.</text>
</comment>
<dbReference type="EMBL" id="CP012752">
    <property type="protein sequence ID" value="ALG15565.1"/>
    <property type="molecule type" value="Genomic_DNA"/>
</dbReference>
<evidence type="ECO:0000256" key="9">
    <source>
        <dbReference type="ARBA" id="ARBA00023277"/>
    </source>
</evidence>
<comment type="cofactor">
    <cofactor evidence="2">
        <name>pyridoxal 5'-phosphate</name>
        <dbReference type="ChEBI" id="CHEBI:597326"/>
    </cofactor>
</comment>
<evidence type="ECO:0000313" key="14">
    <source>
        <dbReference type="Proteomes" id="UP000063699"/>
    </source>
</evidence>
<sequence>MKAVRRFAVRAGLPESLADLGILANNLRWTWHPPTQDLFAAVDPKAWEELGGDPLRMLEQAPAERLRQLAADEEFMMRVRAISDDLRRYMTSDRWYQRRQEELTHRAGGDPSAPRLPKSIAYFSMEFGVTEALPNYSGGLGILAGDHMKAASDMGVPLIGVGLLYRSGYFRQSLSAEGWQVEHYPVVDPRGLPLEPLTEPSGVPLLVHVSMPGGRVLRARIWKANVGRVPLLLLDSDVEENDADLRGVTDRLYGGDQDHRIRQEILAGVGGVRAVRTYCELTGHPQPEVFHTNEGHAGFLGLERVRELMAAEGLDFDQALSAVRAGTVFTTHTPVPAGIDRFPVDLVRHYFGGGNLLPGLDVQRVLALGAEENVGMFNMAHMGLRLAQRANGVSKLHGEVSRSMFGGLWPGFDTHEVPIKSVTNGVHGPTWAAREISKLLGESEVDSEVGLTGFQPVTDALLWELRCGLRERLVREIRRRVREAWLQRGASSLELSWTESVFDPDVLTVGFARRVPTYKRLTLMLRDPARLKALLLDPDRPVQLVVAGKSHPADDGGKALIQQIVRFADDPEVRHRIVFLPDYDMSMARYLYWGCDVWLNNPMRPLEACGTSGMKAALNGGLNLSIRDGWWDELYDGRNGWAIPTADGVTDPVRRDDLEASALYDLLGSQVVPTYYDRGGDGVPAKWMELVRHTLASLGPKVQATRMVREYVESFYAPAATSAARAASDGFQQAKDLAAYRGRIDAAWHHVRVTDSELTLPDGKAPVIGERVQVRSSVELSGLQSADVEVQAVVGRVGDTDDLVDVVTVPMKPDSDGTYVAELPLPHAGALGYTVRVLPKHELLSSTAELGRVILAN</sequence>
<dbReference type="InterPro" id="IPR052182">
    <property type="entry name" value="Glycogen/Maltodextrin_Phosph"/>
</dbReference>
<dbReference type="GO" id="GO:0005975">
    <property type="term" value="P:carbohydrate metabolic process"/>
    <property type="evidence" value="ECO:0007669"/>
    <property type="project" value="InterPro"/>
</dbReference>
<evidence type="ECO:0000256" key="3">
    <source>
        <dbReference type="ARBA" id="ARBA00006047"/>
    </source>
</evidence>
<evidence type="ECO:0000256" key="11">
    <source>
        <dbReference type="PIRSR" id="PIRSR000460-1"/>
    </source>
</evidence>
<dbReference type="GO" id="GO:0030170">
    <property type="term" value="F:pyridoxal phosphate binding"/>
    <property type="evidence" value="ECO:0007669"/>
    <property type="project" value="InterPro"/>
</dbReference>
<proteinExistence type="inferred from homology"/>
<dbReference type="InterPro" id="IPR024517">
    <property type="entry name" value="Glycogen_phosphorylase_DUF3417"/>
</dbReference>
<dbReference type="InterPro" id="IPR000811">
    <property type="entry name" value="Glyco_trans_35"/>
</dbReference>
<dbReference type="GO" id="GO:0008184">
    <property type="term" value="F:glycogen phosphorylase activity"/>
    <property type="evidence" value="ECO:0007669"/>
    <property type="project" value="InterPro"/>
</dbReference>
<reference evidence="13 14" key="1">
    <citation type="submission" date="2015-07" db="EMBL/GenBank/DDBJ databases">
        <title>Genome sequencing of Kibdelosporangium phytohabitans.</title>
        <authorList>
            <person name="Qin S."/>
            <person name="Xing K."/>
        </authorList>
    </citation>
    <scope>NUCLEOTIDE SEQUENCE [LARGE SCALE GENOMIC DNA]</scope>
    <source>
        <strain evidence="13 14">KLBMP1111</strain>
    </source>
</reference>
<keyword evidence="8 11" id="KW-0663">Pyridoxal phosphate</keyword>
<keyword evidence="6" id="KW-0328">Glycosyltransferase</keyword>
<dbReference type="Proteomes" id="UP000063699">
    <property type="component" value="Chromosome"/>
</dbReference>
<evidence type="ECO:0000256" key="1">
    <source>
        <dbReference type="ARBA" id="ARBA00001275"/>
    </source>
</evidence>
<dbReference type="Pfam" id="PF11897">
    <property type="entry name" value="DUF3417"/>
    <property type="match status" value="1"/>
</dbReference>
<dbReference type="InterPro" id="IPR035090">
    <property type="entry name" value="Pyridoxal_P_attach_site"/>
</dbReference>
<dbReference type="NCBIfam" id="TIGR02094">
    <property type="entry name" value="more_P_ylases"/>
    <property type="match status" value="1"/>
</dbReference>
<dbReference type="PROSITE" id="PS00102">
    <property type="entry name" value="PHOSPHORYLASE"/>
    <property type="match status" value="1"/>
</dbReference>
<dbReference type="PANTHER" id="PTHR42655">
    <property type="entry name" value="GLYCOGEN PHOSPHORYLASE"/>
    <property type="match status" value="1"/>
</dbReference>
<keyword evidence="5" id="KW-0021">Allosteric enzyme</keyword>
<keyword evidence="7" id="KW-0808">Transferase</keyword>
<comment type="catalytic activity">
    <reaction evidence="1">
        <text>[(1-&gt;4)-alpha-D-glucosyl](n) + phosphate = [(1-&gt;4)-alpha-D-glucosyl](n-1) + alpha-D-glucose 1-phosphate</text>
        <dbReference type="Rhea" id="RHEA:41732"/>
        <dbReference type="Rhea" id="RHEA-COMP:9584"/>
        <dbReference type="Rhea" id="RHEA-COMP:9586"/>
        <dbReference type="ChEBI" id="CHEBI:15444"/>
        <dbReference type="ChEBI" id="CHEBI:43474"/>
        <dbReference type="ChEBI" id="CHEBI:58601"/>
        <dbReference type="EC" id="2.4.1.1"/>
    </reaction>
</comment>
<gene>
    <name evidence="13" type="ORF">AOZ06_45865</name>
</gene>
<dbReference type="PANTHER" id="PTHR42655:SF1">
    <property type="entry name" value="GLYCOGEN PHOSPHORYLASE"/>
    <property type="match status" value="1"/>
</dbReference>
<organism evidence="13 14">
    <name type="scientific">Kibdelosporangium phytohabitans</name>
    <dbReference type="NCBI Taxonomy" id="860235"/>
    <lineage>
        <taxon>Bacteria</taxon>
        <taxon>Bacillati</taxon>
        <taxon>Actinomycetota</taxon>
        <taxon>Actinomycetes</taxon>
        <taxon>Pseudonocardiales</taxon>
        <taxon>Pseudonocardiaceae</taxon>
        <taxon>Kibdelosporangium</taxon>
    </lineage>
</organism>
<evidence type="ECO:0000256" key="6">
    <source>
        <dbReference type="ARBA" id="ARBA00022676"/>
    </source>
</evidence>
<dbReference type="AlphaFoldDB" id="A0A0N9IGA0"/>
<keyword evidence="9" id="KW-0119">Carbohydrate metabolism</keyword>
<evidence type="ECO:0000256" key="10">
    <source>
        <dbReference type="ARBA" id="ARBA00025174"/>
    </source>
</evidence>